<accession>A0A811T5U5</accession>
<evidence type="ECO:0000313" key="4">
    <source>
        <dbReference type="Proteomes" id="UP000637195"/>
    </source>
</evidence>
<evidence type="ECO:0000313" key="3">
    <source>
        <dbReference type="EMBL" id="CAD6491711.1"/>
    </source>
</evidence>
<feature type="domain" description="MobA-like NTP transferase" evidence="2">
    <location>
        <begin position="3"/>
        <end position="125"/>
    </location>
</feature>
<gene>
    <name evidence="3" type="primary">cobY</name>
    <name evidence="3" type="ORF">ANIMEMIM_00204</name>
</gene>
<evidence type="ECO:0000256" key="1">
    <source>
        <dbReference type="ARBA" id="ARBA00022679"/>
    </source>
</evidence>
<dbReference type="GO" id="GO:0008820">
    <property type="term" value="F:cobinamide phosphate guanylyltransferase activity"/>
    <property type="evidence" value="ECO:0007669"/>
    <property type="project" value="UniProtKB-EC"/>
</dbReference>
<dbReference type="Proteomes" id="UP000637195">
    <property type="component" value="Unassembled WGS sequence"/>
</dbReference>
<dbReference type="Pfam" id="PF12804">
    <property type="entry name" value="NTP_transf_3"/>
    <property type="match status" value="1"/>
</dbReference>
<proteinExistence type="predicted"/>
<keyword evidence="3" id="KW-0548">Nucleotidyltransferase</keyword>
<keyword evidence="1 3" id="KW-0808">Transferase</keyword>
<dbReference type="AlphaFoldDB" id="A0A811T5U5"/>
<sequence>MDAFIMAGGRGTRLNKGEKPLLRLLGKPLITYSIDVLKKTSLINQFFIITSSNTPGTAKWLAKHYPGIPVIKTPGEGYVPDMVNAVKKSGVKGALLVIMSDLPLITQALIERIIHIYKEKGTDALSVHLPIDICKKFGQRPDTVFHKDGELIVPVGINILNVDKIDSEQEDYNYLLDETNMILNVNTIEDYYICKEILNQKKEYNKCHITST</sequence>
<protein>
    <submittedName>
        <fullName evidence="3">Adenosylcobinamide-phosphate guanylyltransferase</fullName>
        <ecNumber evidence="3">2.7.7.62</ecNumber>
    </submittedName>
</protein>
<dbReference type="InterPro" id="IPR025877">
    <property type="entry name" value="MobA-like_NTP_Trfase"/>
</dbReference>
<dbReference type="PANTHER" id="PTHR19136">
    <property type="entry name" value="MOLYBDENUM COFACTOR GUANYLYLTRANSFERASE"/>
    <property type="match status" value="1"/>
</dbReference>
<name>A0A811T5U5_9EURY</name>
<dbReference type="Gene3D" id="3.90.550.10">
    <property type="entry name" value="Spore Coat Polysaccharide Biosynthesis Protein SpsA, Chain A"/>
    <property type="match status" value="1"/>
</dbReference>
<comment type="caution">
    <text evidence="3">The sequence shown here is derived from an EMBL/GenBank/DDBJ whole genome shotgun (WGS) entry which is preliminary data.</text>
</comment>
<dbReference type="SUPFAM" id="SSF53448">
    <property type="entry name" value="Nucleotide-diphospho-sugar transferases"/>
    <property type="match status" value="1"/>
</dbReference>
<dbReference type="InterPro" id="IPR029044">
    <property type="entry name" value="Nucleotide-diphossugar_trans"/>
</dbReference>
<dbReference type="EMBL" id="CAJHIM010000012">
    <property type="protein sequence ID" value="CAD6491711.1"/>
    <property type="molecule type" value="Genomic_DNA"/>
</dbReference>
<organism evidence="3 4">
    <name type="scientific">Candidatus Argoarchaeum ethanivorans</name>
    <dbReference type="NCBI Taxonomy" id="2608793"/>
    <lineage>
        <taxon>Archaea</taxon>
        <taxon>Methanobacteriati</taxon>
        <taxon>Methanobacteriota</taxon>
        <taxon>Stenosarchaea group</taxon>
        <taxon>Methanomicrobia</taxon>
        <taxon>Methanosarcinales</taxon>
        <taxon>Methanosarcinales incertae sedis</taxon>
        <taxon>GOM Arc I cluster</taxon>
        <taxon>Candidatus Argoarchaeum</taxon>
    </lineage>
</organism>
<dbReference type="EC" id="2.7.7.62" evidence="3"/>
<reference evidence="3" key="1">
    <citation type="submission" date="2020-10" db="EMBL/GenBank/DDBJ databases">
        <authorList>
            <person name="Hahn C.J."/>
            <person name="Laso-Perez R."/>
            <person name="Vulcano F."/>
            <person name="Vaziourakis K.-M."/>
            <person name="Stokke R."/>
            <person name="Steen I.H."/>
            <person name="Teske A."/>
            <person name="Boetius A."/>
            <person name="Liebeke M."/>
            <person name="Amann R."/>
            <person name="Knittel K."/>
        </authorList>
    </citation>
    <scope>NUCLEOTIDE SEQUENCE</scope>
    <source>
        <strain evidence="3">Gfbio:e3339647-f889-4370-9287-4fb5cb688e4c:AG393N10_GoMArc1</strain>
    </source>
</reference>
<evidence type="ECO:0000259" key="2">
    <source>
        <dbReference type="Pfam" id="PF12804"/>
    </source>
</evidence>
<dbReference type="PANTHER" id="PTHR19136:SF86">
    <property type="entry name" value="ADENOSYLCOBINAMIDE-PHOSPHATE GUANYLYLTRANSFERASE"/>
    <property type="match status" value="1"/>
</dbReference>